<organism evidence="1 2">
    <name type="scientific">Oryzias melastigma</name>
    <name type="common">Marine medaka</name>
    <dbReference type="NCBI Taxonomy" id="30732"/>
    <lineage>
        <taxon>Eukaryota</taxon>
        <taxon>Metazoa</taxon>
        <taxon>Chordata</taxon>
        <taxon>Craniata</taxon>
        <taxon>Vertebrata</taxon>
        <taxon>Euteleostomi</taxon>
        <taxon>Actinopterygii</taxon>
        <taxon>Neopterygii</taxon>
        <taxon>Teleostei</taxon>
        <taxon>Neoteleostei</taxon>
        <taxon>Acanthomorphata</taxon>
        <taxon>Ovalentaria</taxon>
        <taxon>Atherinomorphae</taxon>
        <taxon>Beloniformes</taxon>
        <taxon>Adrianichthyidae</taxon>
        <taxon>Oryziinae</taxon>
        <taxon>Oryzias</taxon>
    </lineage>
</organism>
<gene>
    <name evidence="1" type="ORF">FQA47_015771</name>
</gene>
<sequence length="130" mass="14875">MHLPKNNPHYPQSNSQKFLKKKKLKGRIPVKWNPPEDALYLVHPSFQFPIFLLSVQTHFHHHTHSPSYALTSTQSNNRVVCCSPTCCITDRNSEEESVSSTFVSEKHLRKGPSLSVNVTQKEALQTLRLL</sequence>
<name>A0A834BLL6_ORYME</name>
<accession>A0A834BLL6</accession>
<comment type="caution">
    <text evidence="1">The sequence shown here is derived from an EMBL/GenBank/DDBJ whole genome shotgun (WGS) entry which is preliminary data.</text>
</comment>
<evidence type="ECO:0000313" key="2">
    <source>
        <dbReference type="Proteomes" id="UP000646548"/>
    </source>
</evidence>
<dbReference type="AlphaFoldDB" id="A0A834BLL6"/>
<dbReference type="EMBL" id="WKFB01001019">
    <property type="protein sequence ID" value="KAF6715957.1"/>
    <property type="molecule type" value="Genomic_DNA"/>
</dbReference>
<reference evidence="1" key="1">
    <citation type="journal article" name="BMC Genomics">
        <title>Long-read sequencing and de novo genome assembly of marine medaka (Oryzias melastigma).</title>
        <authorList>
            <person name="Liang P."/>
            <person name="Saqib H.S.A."/>
            <person name="Ni X."/>
            <person name="Shen Y."/>
        </authorList>
    </citation>
    <scope>NUCLEOTIDE SEQUENCE</scope>
    <source>
        <strain evidence="1">Bigg-433</strain>
    </source>
</reference>
<evidence type="ECO:0000313" key="1">
    <source>
        <dbReference type="EMBL" id="KAF6715957.1"/>
    </source>
</evidence>
<proteinExistence type="predicted"/>
<protein>
    <submittedName>
        <fullName evidence="1">Uncharacterized protein</fullName>
    </submittedName>
</protein>
<dbReference type="Proteomes" id="UP000646548">
    <property type="component" value="Unassembled WGS sequence"/>
</dbReference>